<dbReference type="GO" id="GO:0016798">
    <property type="term" value="F:hydrolase activity, acting on glycosyl bonds"/>
    <property type="evidence" value="ECO:0007669"/>
    <property type="project" value="UniProtKB-KW"/>
</dbReference>
<protein>
    <submittedName>
        <fullName evidence="2">Putative protease YdeA</fullName>
        <ecNumber evidence="2">3.2.-.-</ecNumber>
    </submittedName>
</protein>
<dbReference type="GO" id="GO:0008233">
    <property type="term" value="F:peptidase activity"/>
    <property type="evidence" value="ECO:0007669"/>
    <property type="project" value="UniProtKB-KW"/>
</dbReference>
<keyword evidence="2" id="KW-0326">Glycosidase</keyword>
<feature type="domain" description="DJ-1/PfpI" evidence="1">
    <location>
        <begin position="2"/>
        <end position="168"/>
    </location>
</feature>
<keyword evidence="3" id="KW-1185">Reference proteome</keyword>
<dbReference type="EMBL" id="LKAQ01000004">
    <property type="protein sequence ID" value="OIQ51068.1"/>
    <property type="molecule type" value="Genomic_DNA"/>
</dbReference>
<proteinExistence type="predicted"/>
<dbReference type="GO" id="GO:0006508">
    <property type="term" value="P:proteolysis"/>
    <property type="evidence" value="ECO:0007669"/>
    <property type="project" value="UniProtKB-KW"/>
</dbReference>
<accession>A0A1J5MZ10</accession>
<dbReference type="RefSeq" id="WP_071546453.1">
    <property type="nucleotide sequence ID" value="NZ_LKAQ01000004.1"/>
</dbReference>
<dbReference type="Proteomes" id="UP000181901">
    <property type="component" value="Unassembled WGS sequence"/>
</dbReference>
<organism evidence="2 3">
    <name type="scientific">Pseudodesulfovibrio hydrargyri</name>
    <dbReference type="NCBI Taxonomy" id="2125990"/>
    <lineage>
        <taxon>Bacteria</taxon>
        <taxon>Pseudomonadati</taxon>
        <taxon>Thermodesulfobacteriota</taxon>
        <taxon>Desulfovibrionia</taxon>
        <taxon>Desulfovibrionales</taxon>
        <taxon>Desulfovibrionaceae</taxon>
    </lineage>
</organism>
<dbReference type="EC" id="3.2.-.-" evidence="2"/>
<dbReference type="OrthoDB" id="6003696at2"/>
<dbReference type="Gene3D" id="3.40.50.880">
    <property type="match status" value="1"/>
</dbReference>
<dbReference type="InterPro" id="IPR029062">
    <property type="entry name" value="Class_I_gatase-like"/>
</dbReference>
<evidence type="ECO:0000259" key="1">
    <source>
        <dbReference type="Pfam" id="PF01965"/>
    </source>
</evidence>
<comment type="caution">
    <text evidence="2">The sequence shown here is derived from an EMBL/GenBank/DDBJ whole genome shotgun (WGS) entry which is preliminary data.</text>
</comment>
<dbReference type="SUPFAM" id="SSF52317">
    <property type="entry name" value="Class I glutamine amidotransferase-like"/>
    <property type="match status" value="1"/>
</dbReference>
<dbReference type="Pfam" id="PF01965">
    <property type="entry name" value="DJ-1_PfpI"/>
    <property type="match status" value="1"/>
</dbReference>
<keyword evidence="2" id="KW-0645">Protease</keyword>
<evidence type="ECO:0000313" key="3">
    <source>
        <dbReference type="Proteomes" id="UP000181901"/>
    </source>
</evidence>
<sequence>MKKVAIILTQGFADWEYGLIAGAGGPFYGLDIRFFAPTAGEIRSMGGLSADIPEGVEAIRAWSPGVIAVIGGTIWETDDAPVLDDLLLAHHSRGGVVAGICGGTLALARAGLLDNVRHTSNDADYLHRHAPGYAGSELFQPAPEAVTDNRVITAPGTAPVGFATAVFESAGLVRDAAEAFRRMLAAEHAGGAGK</sequence>
<keyword evidence="2" id="KW-0378">Hydrolase</keyword>
<gene>
    <name evidence="2" type="primary">ydeA</name>
    <name evidence="2" type="ORF">BerOc1_03013</name>
</gene>
<name>A0A1J5MZ10_9BACT</name>
<evidence type="ECO:0000313" key="2">
    <source>
        <dbReference type="EMBL" id="OIQ51068.1"/>
    </source>
</evidence>
<dbReference type="AlphaFoldDB" id="A0A1J5MZ10"/>
<dbReference type="InterPro" id="IPR002818">
    <property type="entry name" value="DJ-1/PfpI"/>
</dbReference>
<reference evidence="2 3" key="1">
    <citation type="submission" date="2015-09" db="EMBL/GenBank/DDBJ databases">
        <title>Genome of Desulfovibrio dechloracetivorans BerOc1, a mercury methylating strain isolated from highly hydrocarbons and metals contaminated coastal sediments.</title>
        <authorList>
            <person name="Goni Urriza M."/>
            <person name="Gassie C."/>
            <person name="Bouchez O."/>
            <person name="Klopp C."/>
            <person name="Ranchou-Peyruse A."/>
            <person name="Remy G."/>
        </authorList>
    </citation>
    <scope>NUCLEOTIDE SEQUENCE [LARGE SCALE GENOMIC DNA]</scope>
    <source>
        <strain evidence="2 3">BerOc1</strain>
    </source>
</reference>